<dbReference type="Pfam" id="PF00069">
    <property type="entry name" value="Pkinase"/>
    <property type="match status" value="1"/>
</dbReference>
<proteinExistence type="predicted"/>
<dbReference type="CDD" id="cd14014">
    <property type="entry name" value="STKc_PknB_like"/>
    <property type="match status" value="1"/>
</dbReference>
<evidence type="ECO:0000256" key="2">
    <source>
        <dbReference type="ARBA" id="ARBA00022741"/>
    </source>
</evidence>
<dbReference type="InterPro" id="IPR049052">
    <property type="entry name" value="nSTAND1"/>
</dbReference>
<feature type="domain" description="Protein kinase" evidence="6">
    <location>
        <begin position="1"/>
        <end position="233"/>
    </location>
</feature>
<dbReference type="Pfam" id="PF20703">
    <property type="entry name" value="nSTAND1"/>
    <property type="match status" value="1"/>
</dbReference>
<keyword evidence="3" id="KW-0418">Kinase</keyword>
<dbReference type="SUPFAM" id="SSF52540">
    <property type="entry name" value="P-loop containing nucleoside triphosphate hydrolases"/>
    <property type="match status" value="1"/>
</dbReference>
<dbReference type="SUPFAM" id="SSF56112">
    <property type="entry name" value="Protein kinase-like (PK-like)"/>
    <property type="match status" value="1"/>
</dbReference>
<dbReference type="PROSITE" id="PS50011">
    <property type="entry name" value="PROTEIN_KINASE_DOM"/>
    <property type="match status" value="1"/>
</dbReference>
<gene>
    <name evidence="7" type="ORF">LZC94_31735</name>
</gene>
<dbReference type="InterPro" id="IPR008271">
    <property type="entry name" value="Ser/Thr_kinase_AS"/>
</dbReference>
<evidence type="ECO:0000256" key="1">
    <source>
        <dbReference type="ARBA" id="ARBA00022679"/>
    </source>
</evidence>
<dbReference type="Gene3D" id="1.10.510.10">
    <property type="entry name" value="Transferase(Phosphotransferase) domain 1"/>
    <property type="match status" value="1"/>
</dbReference>
<sequence>MNLGRSVALKLLHSDRLEAPGTTRLVDEARAIAPLNHPHIVQVYDVGEHVDALFLALEYVDGETLKERADRERIGVDEVLRVARAIADALAHAHAAGVIHCDLKPSNVMLGKDGRLRVVDFGLAHTETGRQRRGGGTPNWMAPEQWRGGVPSDRIDIWALGAIAAHLLTGAHPHGDVEVRGHVAAGGVPSIERSRLEPLVPPPLIDLIVRSLDPQPQNRPSARAWFNALDEILDNREPAQPNDGPYRGLAAFNEEHARFFFGREQEIEAFLERLREVPCLPIVGPSGAGKTSFLHAGIVPRLHARERWTVIGMRPGARPIETLAHHVLAATSPAESSQHVDEPVAIFAAALRQTPTLLAARLMTIAFARGTKVLLAIDQLEELRTNGAPEEDIHCFLGILLNAADDPREPVRIIFAIRDDFLSVVPGVRSLFVPRRLGAIELRRIIVGPLRSIDYRFDDESVVDDMLAEFSDDEAAALPLLQFACRALWDARDEKRRLLLRSAYERMGGVAGALAKHAAGAVSELTASEQRIARQLLVRLVVGTARRAVERDRLLAGLPEPAGLVVDRLLAARLLVQQSPQAGAPSVVEIAHESLLRTWEQLSRWLDESHEERRSLAELDEAARFWERRGRRDEETWSDADLAAARERIARFDLAIPSHVAGFLSAGENYRARLRHQRRNRNISVATLALTITVGSLTLAAAYRQQKMAAERQAEDLRLAGRDFGQFELVLTPFDKADHLQRAIDAVALPALSWRLYGQQQGDPHKPGAPIPGDLVRVVSVARGRTRIDRVDAPGGLAFLRVDGRGRAGETCAPSWIRLQSLPGYASRRGPISKIEIAIPTCQASAEGMITIGAGAFVYGGPGEPATHFPDYVEPEQVVELGEYGIDRAEVSNADFEPFAKLQAITGYAVPTYPAEPAVAHAGAGPDMPVTAIDAFEAEAFCRYMGKRLPSDFEWTKAARGGMTIDGKLNPWPRRLYPWGPQVRPRCANVDGTADGFRWVAPAGASTCDESPYGVLNLAGNVAEWISREGQTDKDANPNRTIRAGQVDSPPELEHATTVFRNTREARQFSFALGVRCASGGRVE</sequence>
<evidence type="ECO:0000256" key="4">
    <source>
        <dbReference type="ARBA" id="ARBA00022840"/>
    </source>
</evidence>
<evidence type="ECO:0000256" key="3">
    <source>
        <dbReference type="ARBA" id="ARBA00022777"/>
    </source>
</evidence>
<dbReference type="EMBL" id="CP089984">
    <property type="protein sequence ID" value="WXB20279.1"/>
    <property type="molecule type" value="Genomic_DNA"/>
</dbReference>
<dbReference type="InterPro" id="IPR011009">
    <property type="entry name" value="Kinase-like_dom_sf"/>
</dbReference>
<keyword evidence="4" id="KW-0067">ATP-binding</keyword>
<dbReference type="Gene3D" id="3.90.1580.10">
    <property type="entry name" value="paralog of FGE (formylglycine-generating enzyme)"/>
    <property type="match status" value="1"/>
</dbReference>
<protein>
    <submittedName>
        <fullName evidence="7">SUMF1/EgtB/PvdO family nonheme iron enzyme</fullName>
    </submittedName>
</protein>
<dbReference type="PANTHER" id="PTHR43289:SF6">
    <property type="entry name" value="SERINE_THREONINE-PROTEIN KINASE NEKL-3"/>
    <property type="match status" value="1"/>
</dbReference>
<keyword evidence="8" id="KW-1185">Reference proteome</keyword>
<evidence type="ECO:0000313" key="8">
    <source>
        <dbReference type="Proteomes" id="UP001370348"/>
    </source>
</evidence>
<dbReference type="InterPro" id="IPR005532">
    <property type="entry name" value="SUMF_dom"/>
</dbReference>
<dbReference type="Gene3D" id="3.30.200.20">
    <property type="entry name" value="Phosphorylase Kinase, domain 1"/>
    <property type="match status" value="1"/>
</dbReference>
<keyword evidence="1" id="KW-0808">Transferase</keyword>
<evidence type="ECO:0000259" key="6">
    <source>
        <dbReference type="PROSITE" id="PS50011"/>
    </source>
</evidence>
<feature type="region of interest" description="Disordered" evidence="5">
    <location>
        <begin position="1030"/>
        <end position="1052"/>
    </location>
</feature>
<dbReference type="Gene3D" id="3.40.50.300">
    <property type="entry name" value="P-loop containing nucleotide triphosphate hydrolases"/>
    <property type="match status" value="1"/>
</dbReference>
<dbReference type="Proteomes" id="UP001370348">
    <property type="component" value="Chromosome"/>
</dbReference>
<dbReference type="InterPro" id="IPR000719">
    <property type="entry name" value="Prot_kinase_dom"/>
</dbReference>
<dbReference type="Pfam" id="PF03781">
    <property type="entry name" value="FGE-sulfatase"/>
    <property type="match status" value="1"/>
</dbReference>
<dbReference type="SMART" id="SM00220">
    <property type="entry name" value="S_TKc"/>
    <property type="match status" value="1"/>
</dbReference>
<dbReference type="InterPro" id="IPR042095">
    <property type="entry name" value="SUMF_sf"/>
</dbReference>
<name>A0ABZ2MCM2_9BACT</name>
<accession>A0ABZ2MCM2</accession>
<keyword evidence="2" id="KW-0547">Nucleotide-binding</keyword>
<evidence type="ECO:0000256" key="5">
    <source>
        <dbReference type="SAM" id="MobiDB-lite"/>
    </source>
</evidence>
<dbReference type="PROSITE" id="PS00108">
    <property type="entry name" value="PROTEIN_KINASE_ST"/>
    <property type="match status" value="1"/>
</dbReference>
<dbReference type="InterPro" id="IPR016187">
    <property type="entry name" value="CTDL_fold"/>
</dbReference>
<reference evidence="7 8" key="1">
    <citation type="submission" date="2021-12" db="EMBL/GenBank/DDBJ databases">
        <title>Discovery of the Pendulisporaceae a myxobacterial family with distinct sporulation behavior and unique specialized metabolism.</title>
        <authorList>
            <person name="Garcia R."/>
            <person name="Popoff A."/>
            <person name="Bader C.D."/>
            <person name="Loehr J."/>
            <person name="Walesch S."/>
            <person name="Walt C."/>
            <person name="Boldt J."/>
            <person name="Bunk B."/>
            <person name="Haeckl F.J.F.P.J."/>
            <person name="Gunesch A.P."/>
            <person name="Birkelbach J."/>
            <person name="Nuebel U."/>
            <person name="Pietschmann T."/>
            <person name="Bach T."/>
            <person name="Mueller R."/>
        </authorList>
    </citation>
    <scope>NUCLEOTIDE SEQUENCE [LARGE SCALE GENOMIC DNA]</scope>
    <source>
        <strain evidence="7 8">MSr11954</strain>
    </source>
</reference>
<dbReference type="PANTHER" id="PTHR43289">
    <property type="entry name" value="MITOGEN-ACTIVATED PROTEIN KINASE KINASE KINASE 20-RELATED"/>
    <property type="match status" value="1"/>
</dbReference>
<evidence type="ECO:0000313" key="7">
    <source>
        <dbReference type="EMBL" id="WXB20279.1"/>
    </source>
</evidence>
<organism evidence="7 8">
    <name type="scientific">Pendulispora albinea</name>
    <dbReference type="NCBI Taxonomy" id="2741071"/>
    <lineage>
        <taxon>Bacteria</taxon>
        <taxon>Pseudomonadati</taxon>
        <taxon>Myxococcota</taxon>
        <taxon>Myxococcia</taxon>
        <taxon>Myxococcales</taxon>
        <taxon>Sorangiineae</taxon>
        <taxon>Pendulisporaceae</taxon>
        <taxon>Pendulispora</taxon>
    </lineage>
</organism>
<dbReference type="SUPFAM" id="SSF56436">
    <property type="entry name" value="C-type lectin-like"/>
    <property type="match status" value="1"/>
</dbReference>
<dbReference type="InterPro" id="IPR027417">
    <property type="entry name" value="P-loop_NTPase"/>
</dbReference>